<dbReference type="EMBL" id="JANUGW010000006">
    <property type="protein sequence ID" value="MCS0582136.1"/>
    <property type="molecule type" value="Genomic_DNA"/>
</dbReference>
<evidence type="ECO:0000313" key="2">
    <source>
        <dbReference type="Proteomes" id="UP001204151"/>
    </source>
</evidence>
<comment type="caution">
    <text evidence="1">The sequence shown here is derived from an EMBL/GenBank/DDBJ whole genome shotgun (WGS) entry which is preliminary data.</text>
</comment>
<dbReference type="Proteomes" id="UP001204151">
    <property type="component" value="Unassembled WGS sequence"/>
</dbReference>
<name>A0ABT1ZQG7_9BURK</name>
<organism evidence="1 2">
    <name type="scientific">Massilia pinisoli</name>
    <dbReference type="NCBI Taxonomy" id="1772194"/>
    <lineage>
        <taxon>Bacteria</taxon>
        <taxon>Pseudomonadati</taxon>
        <taxon>Pseudomonadota</taxon>
        <taxon>Betaproteobacteria</taxon>
        <taxon>Burkholderiales</taxon>
        <taxon>Oxalobacteraceae</taxon>
        <taxon>Telluria group</taxon>
        <taxon>Massilia</taxon>
    </lineage>
</organism>
<proteinExistence type="predicted"/>
<accession>A0ABT1ZQG7</accession>
<dbReference type="RefSeq" id="WP_258816705.1">
    <property type="nucleotide sequence ID" value="NZ_JANUGW010000006.1"/>
</dbReference>
<evidence type="ECO:0000313" key="1">
    <source>
        <dbReference type="EMBL" id="MCS0582136.1"/>
    </source>
</evidence>
<keyword evidence="2" id="KW-1185">Reference proteome</keyword>
<gene>
    <name evidence="1" type="ORF">NX784_11085</name>
</gene>
<protein>
    <submittedName>
        <fullName evidence="1">Uncharacterized protein</fullName>
    </submittedName>
</protein>
<reference evidence="1 2" key="1">
    <citation type="submission" date="2022-08" db="EMBL/GenBank/DDBJ databases">
        <title>Reclassification of Massilia species as members of the genera Telluria, Duganella, Pseudoduganella, Mokoshia gen. nov. and Zemynaea gen. nov. using orthogonal and non-orthogonal genome-based approaches.</title>
        <authorList>
            <person name="Bowman J.P."/>
        </authorList>
    </citation>
    <scope>NUCLEOTIDE SEQUENCE [LARGE SCALE GENOMIC DNA]</scope>
    <source>
        <strain evidence="1 2">JCM 31316</strain>
    </source>
</reference>
<sequence>MSSSVRQTLRSARTRLPDDDDFLREIGTVLDSLHTHYGKESTQ</sequence>